<dbReference type="Pfam" id="PF17920">
    <property type="entry name" value="TetR_C_16"/>
    <property type="match status" value="1"/>
</dbReference>
<feature type="DNA-binding region" description="H-T-H motif" evidence="2">
    <location>
        <begin position="29"/>
        <end position="48"/>
    </location>
</feature>
<dbReference type="GO" id="GO:0003700">
    <property type="term" value="F:DNA-binding transcription factor activity"/>
    <property type="evidence" value="ECO:0007669"/>
    <property type="project" value="TreeGrafter"/>
</dbReference>
<dbReference type="InterPro" id="IPR050109">
    <property type="entry name" value="HTH-type_TetR-like_transc_reg"/>
</dbReference>
<name>A0A846X8E1_9NOCA</name>
<feature type="domain" description="HTH tetR-type" evidence="3">
    <location>
        <begin position="6"/>
        <end position="66"/>
    </location>
</feature>
<dbReference type="SUPFAM" id="SSF48498">
    <property type="entry name" value="Tetracyclin repressor-like, C-terminal domain"/>
    <property type="match status" value="1"/>
</dbReference>
<dbReference type="Gene3D" id="1.10.357.10">
    <property type="entry name" value="Tetracycline Repressor, domain 2"/>
    <property type="match status" value="1"/>
</dbReference>
<accession>A0A846X8E1</accession>
<dbReference type="PANTHER" id="PTHR30055:SF235">
    <property type="entry name" value="TRANSCRIPTIONAL REGULATORY PROTEIN"/>
    <property type="match status" value="1"/>
</dbReference>
<dbReference type="PRINTS" id="PR00455">
    <property type="entry name" value="HTHTETR"/>
</dbReference>
<proteinExistence type="predicted"/>
<evidence type="ECO:0000256" key="2">
    <source>
        <dbReference type="PROSITE-ProRule" id="PRU00335"/>
    </source>
</evidence>
<dbReference type="InterPro" id="IPR036271">
    <property type="entry name" value="Tet_transcr_reg_TetR-rel_C_sf"/>
</dbReference>
<dbReference type="InterPro" id="IPR009057">
    <property type="entry name" value="Homeodomain-like_sf"/>
</dbReference>
<protein>
    <submittedName>
        <fullName evidence="4">TetR/AcrR family transcriptional regulator</fullName>
    </submittedName>
</protein>
<keyword evidence="1 2" id="KW-0238">DNA-binding</keyword>
<evidence type="ECO:0000259" key="3">
    <source>
        <dbReference type="PROSITE" id="PS50977"/>
    </source>
</evidence>
<dbReference type="PANTHER" id="PTHR30055">
    <property type="entry name" value="HTH-TYPE TRANSCRIPTIONAL REGULATOR RUTR"/>
    <property type="match status" value="1"/>
</dbReference>
<evidence type="ECO:0000313" key="4">
    <source>
        <dbReference type="EMBL" id="NKY31737.1"/>
    </source>
</evidence>
<dbReference type="AlphaFoldDB" id="A0A846X8E1"/>
<evidence type="ECO:0000256" key="1">
    <source>
        <dbReference type="ARBA" id="ARBA00023125"/>
    </source>
</evidence>
<dbReference type="InterPro" id="IPR001647">
    <property type="entry name" value="HTH_TetR"/>
</dbReference>
<comment type="caution">
    <text evidence="4">The sequence shown here is derived from an EMBL/GenBank/DDBJ whole genome shotgun (WGS) entry which is preliminary data.</text>
</comment>
<dbReference type="Proteomes" id="UP000565715">
    <property type="component" value="Unassembled WGS sequence"/>
</dbReference>
<dbReference type="Gene3D" id="1.10.10.60">
    <property type="entry name" value="Homeodomain-like"/>
    <property type="match status" value="1"/>
</dbReference>
<dbReference type="Pfam" id="PF00440">
    <property type="entry name" value="TetR_N"/>
    <property type="match status" value="1"/>
</dbReference>
<dbReference type="RefSeq" id="WP_068035276.1">
    <property type="nucleotide sequence ID" value="NZ_JAAXOO010000001.1"/>
</dbReference>
<dbReference type="EMBL" id="JAAXOO010000001">
    <property type="protein sequence ID" value="NKY31737.1"/>
    <property type="molecule type" value="Genomic_DNA"/>
</dbReference>
<sequence>MKRSAAETTETILAAARERFAADGYERATIRAIAADASIDPAMVMRYFGNKERLFAAAAEFDLELPDLSAVPRDRMGAALVAHFLERWERDEALLILLRAGVTNEAVAQRMRAIFAGQLGPVITAAHDDPHEAATRAGLAATQILGMALCRFVLCFPPLVTMTRDEVIAWLGPTVQRYLTGTAESEVTVAASPNSRP</sequence>
<dbReference type="InterPro" id="IPR041678">
    <property type="entry name" value="TetR_C_16"/>
</dbReference>
<dbReference type="GO" id="GO:0000976">
    <property type="term" value="F:transcription cis-regulatory region binding"/>
    <property type="evidence" value="ECO:0007669"/>
    <property type="project" value="TreeGrafter"/>
</dbReference>
<dbReference type="PROSITE" id="PS50977">
    <property type="entry name" value="HTH_TETR_2"/>
    <property type="match status" value="1"/>
</dbReference>
<gene>
    <name evidence="4" type="ORF">HGA13_01425</name>
</gene>
<keyword evidence="5" id="KW-1185">Reference proteome</keyword>
<evidence type="ECO:0000313" key="5">
    <source>
        <dbReference type="Proteomes" id="UP000565715"/>
    </source>
</evidence>
<dbReference type="SUPFAM" id="SSF46689">
    <property type="entry name" value="Homeodomain-like"/>
    <property type="match status" value="1"/>
</dbReference>
<organism evidence="4 5">
    <name type="scientific">Nocardia speluncae</name>
    <dbReference type="NCBI Taxonomy" id="419477"/>
    <lineage>
        <taxon>Bacteria</taxon>
        <taxon>Bacillati</taxon>
        <taxon>Actinomycetota</taxon>
        <taxon>Actinomycetes</taxon>
        <taxon>Mycobacteriales</taxon>
        <taxon>Nocardiaceae</taxon>
        <taxon>Nocardia</taxon>
    </lineage>
</organism>
<reference evidence="4 5" key="1">
    <citation type="submission" date="2020-04" db="EMBL/GenBank/DDBJ databases">
        <title>MicrobeNet Type strains.</title>
        <authorList>
            <person name="Nicholson A.C."/>
        </authorList>
    </citation>
    <scope>NUCLEOTIDE SEQUENCE [LARGE SCALE GENOMIC DNA]</scope>
    <source>
        <strain evidence="4 5">DSM 45078</strain>
    </source>
</reference>